<feature type="domain" description="Dynamin-type G" evidence="6">
    <location>
        <begin position="63"/>
        <end position="338"/>
    </location>
</feature>
<dbReference type="SMART" id="SM00053">
    <property type="entry name" value="DYNc"/>
    <property type="match status" value="1"/>
</dbReference>
<dbReference type="Pfam" id="PF02212">
    <property type="entry name" value="GED"/>
    <property type="match status" value="1"/>
</dbReference>
<dbReference type="GO" id="GO:0003924">
    <property type="term" value="F:GTPase activity"/>
    <property type="evidence" value="ECO:0007669"/>
    <property type="project" value="InterPro"/>
</dbReference>
<proteinExistence type="predicted"/>
<dbReference type="RefSeq" id="XP_027085004.1">
    <property type="nucleotide sequence ID" value="XM_027229203.2"/>
</dbReference>
<keyword evidence="2" id="KW-0342">GTP-binding</keyword>
<gene>
    <name evidence="8" type="primary">LOC113707048</name>
</gene>
<dbReference type="InterPro" id="IPR000375">
    <property type="entry name" value="Dynamin_stalk"/>
</dbReference>
<keyword evidence="7" id="KW-1185">Reference proteome</keyword>
<dbReference type="InterPro" id="IPR030381">
    <property type="entry name" value="G_DYNAMIN_dom"/>
</dbReference>
<dbReference type="Pfam" id="PF00350">
    <property type="entry name" value="Dynamin_N"/>
    <property type="match status" value="1"/>
</dbReference>
<dbReference type="PROSITE" id="PS51718">
    <property type="entry name" value="G_DYNAMIN_2"/>
    <property type="match status" value="1"/>
</dbReference>
<dbReference type="Gene3D" id="1.20.120.1240">
    <property type="entry name" value="Dynamin, middle domain"/>
    <property type="match status" value="2"/>
</dbReference>
<evidence type="ECO:0000256" key="1">
    <source>
        <dbReference type="ARBA" id="ARBA00022741"/>
    </source>
</evidence>
<dbReference type="PANTHER" id="PTHR11566">
    <property type="entry name" value="DYNAMIN"/>
    <property type="match status" value="1"/>
</dbReference>
<dbReference type="GO" id="GO:0005737">
    <property type="term" value="C:cytoplasm"/>
    <property type="evidence" value="ECO:0007669"/>
    <property type="project" value="TreeGrafter"/>
</dbReference>
<feature type="domain" description="GED" evidence="5">
    <location>
        <begin position="603"/>
        <end position="694"/>
    </location>
</feature>
<dbReference type="FunFam" id="3.40.50.300:FF:001027">
    <property type="entry name" value="dynamin-related protein 3A"/>
    <property type="match status" value="1"/>
</dbReference>
<feature type="compositionally biased region" description="Polar residues" evidence="4">
    <location>
        <begin position="502"/>
        <end position="517"/>
    </location>
</feature>
<dbReference type="InterPro" id="IPR022812">
    <property type="entry name" value="Dynamin"/>
</dbReference>
<protein>
    <submittedName>
        <fullName evidence="8">Dynamin-related protein 3A isoform X3</fullName>
    </submittedName>
</protein>
<keyword evidence="3" id="KW-0505">Motor protein</keyword>
<dbReference type="InterPro" id="IPR001401">
    <property type="entry name" value="Dynamin_GTPase"/>
</dbReference>
<evidence type="ECO:0000256" key="2">
    <source>
        <dbReference type="ARBA" id="ARBA00023134"/>
    </source>
</evidence>
<evidence type="ECO:0000259" key="5">
    <source>
        <dbReference type="PROSITE" id="PS51388"/>
    </source>
</evidence>
<name>A0A6P6U3B8_COFAR</name>
<dbReference type="PANTHER" id="PTHR11566:SF84">
    <property type="entry name" value="DYNAMIN-RELATED PROTEIN 3A-LIKE"/>
    <property type="match status" value="1"/>
</dbReference>
<feature type="compositionally biased region" description="Polar residues" evidence="4">
    <location>
        <begin position="524"/>
        <end position="552"/>
    </location>
</feature>
<evidence type="ECO:0000313" key="7">
    <source>
        <dbReference type="Proteomes" id="UP001652660"/>
    </source>
</evidence>
<reference evidence="7" key="1">
    <citation type="journal article" date="2025" name="Foods">
        <title>Unveiling the Microbial Signatures of Arabica Coffee Cherries: Insights into Ripeness Specific Diversity, Functional Traits, and Implications for Quality and Safety.</title>
        <authorList>
            <consortium name="RefSeq"/>
            <person name="Tenea G.N."/>
            <person name="Cifuentes V."/>
            <person name="Reyes P."/>
            <person name="Cevallos-Vallejos M."/>
        </authorList>
    </citation>
    <scope>NUCLEOTIDE SEQUENCE [LARGE SCALE GENOMIC DNA]</scope>
</reference>
<feature type="compositionally biased region" description="Low complexity" evidence="4">
    <location>
        <begin position="553"/>
        <end position="565"/>
    </location>
</feature>
<dbReference type="GO" id="GO:0008017">
    <property type="term" value="F:microtubule binding"/>
    <property type="evidence" value="ECO:0007669"/>
    <property type="project" value="TreeGrafter"/>
</dbReference>
<dbReference type="SMART" id="SM00302">
    <property type="entry name" value="GED"/>
    <property type="match status" value="1"/>
</dbReference>
<dbReference type="Gene3D" id="3.40.50.300">
    <property type="entry name" value="P-loop containing nucleotide triphosphate hydrolases"/>
    <property type="match status" value="1"/>
</dbReference>
<dbReference type="AlphaFoldDB" id="A0A6P6U3B8"/>
<dbReference type="GO" id="GO:0005874">
    <property type="term" value="C:microtubule"/>
    <property type="evidence" value="ECO:0007669"/>
    <property type="project" value="TreeGrafter"/>
</dbReference>
<dbReference type="Pfam" id="PF01031">
    <property type="entry name" value="Dynamin_M"/>
    <property type="match status" value="2"/>
</dbReference>
<dbReference type="Proteomes" id="UP001652660">
    <property type="component" value="Chromosome 8c"/>
</dbReference>
<keyword evidence="1" id="KW-0547">Nucleotide-binding</keyword>
<dbReference type="CDD" id="cd08771">
    <property type="entry name" value="DLP_1"/>
    <property type="match status" value="1"/>
</dbReference>
<dbReference type="GeneID" id="113707048"/>
<sequence>MGRKKNVTTVEQVTDVDDGVLLPDYNQPPPPTPFIGGSVIPIVNKLQDIFASLGKDQHEQLSKLKLPQVAVVGGQSSGKSSVLEALVRRDFLPRGCDICTRCPLVLQLENRPALPGDEDDGLEWGEFRHLPGRKFYDFSEICREIQVETEREAGLNKGVSDKEIRLKVSSPNVLNITLVDLPGITKVPVGDQPNDIEARIREIINSYIRQETCIILAVTPANSDLATSDALKMAREVDPAGSRTIGVITKLDIMDRGTDARKFLLGTIIPLRLGYVGVINRSQEDINKNRSIASALAYEEQFFRDNPVYNGLKNSCGIQHLARKLNQVLEQHIRVVLPNLRKELNNQFVTVAKELHALGEVMETKTEQGAILLNILTKYCEAFSAMVDGKSENLSTTELSGGARIHYIFQSIFVKSLEMSHDCEPEEVKRFPRLRRQLEDVTLKFLDDGSKPAERMITNMIEMEMGYINSSHPNFIGGKRALEIAMEHVRASQDGRDVQRNASEMGQMSQSNPSQSDIGAFPNQAGQPQSNGERTASIGNSTTRTWGISSIFGSRSTSGETSSSREPGKTMHDINQAPSIIHLTEPPSLLRPLERGTEYQTEIIVMKLLLQSYYDIVRKNVQDLVPKAIMHFLVNDIRRDLLGIFIKKLYRESLFEELLREHDDDVMKRKQTGEMFLILQQAIQTLDKVVADVSSTTPSSDTDDASILPRFH</sequence>
<accession>A0A6P6U3B8</accession>
<feature type="region of interest" description="Disordered" evidence="4">
    <location>
        <begin position="502"/>
        <end position="573"/>
    </location>
</feature>
<organism evidence="7 8">
    <name type="scientific">Coffea arabica</name>
    <name type="common">Arabian coffee</name>
    <dbReference type="NCBI Taxonomy" id="13443"/>
    <lineage>
        <taxon>Eukaryota</taxon>
        <taxon>Viridiplantae</taxon>
        <taxon>Streptophyta</taxon>
        <taxon>Embryophyta</taxon>
        <taxon>Tracheophyta</taxon>
        <taxon>Spermatophyta</taxon>
        <taxon>Magnoliopsida</taxon>
        <taxon>eudicotyledons</taxon>
        <taxon>Gunneridae</taxon>
        <taxon>Pentapetalae</taxon>
        <taxon>asterids</taxon>
        <taxon>lamiids</taxon>
        <taxon>Gentianales</taxon>
        <taxon>Rubiaceae</taxon>
        <taxon>Ixoroideae</taxon>
        <taxon>Gardenieae complex</taxon>
        <taxon>Bertiereae - Coffeeae clade</taxon>
        <taxon>Coffeeae</taxon>
        <taxon>Coffea</taxon>
    </lineage>
</organism>
<dbReference type="PRINTS" id="PR00195">
    <property type="entry name" value="DYNAMIN"/>
</dbReference>
<dbReference type="InterPro" id="IPR045063">
    <property type="entry name" value="Dynamin_N"/>
</dbReference>
<dbReference type="GO" id="GO:0016020">
    <property type="term" value="C:membrane"/>
    <property type="evidence" value="ECO:0007669"/>
    <property type="project" value="TreeGrafter"/>
</dbReference>
<evidence type="ECO:0000256" key="3">
    <source>
        <dbReference type="ARBA" id="ARBA00023175"/>
    </source>
</evidence>
<dbReference type="InterPro" id="IPR003130">
    <property type="entry name" value="GED"/>
</dbReference>
<dbReference type="SUPFAM" id="SSF52540">
    <property type="entry name" value="P-loop containing nucleoside triphosphate hydrolases"/>
    <property type="match status" value="1"/>
</dbReference>
<evidence type="ECO:0000259" key="6">
    <source>
        <dbReference type="PROSITE" id="PS51718"/>
    </source>
</evidence>
<dbReference type="InterPro" id="IPR020850">
    <property type="entry name" value="GED_dom"/>
</dbReference>
<dbReference type="PROSITE" id="PS51388">
    <property type="entry name" value="GED"/>
    <property type="match status" value="1"/>
</dbReference>
<evidence type="ECO:0000313" key="8">
    <source>
        <dbReference type="RefSeq" id="XP_027085004.1"/>
    </source>
</evidence>
<reference evidence="8" key="2">
    <citation type="submission" date="2025-08" db="UniProtKB">
        <authorList>
            <consortium name="RefSeq"/>
        </authorList>
    </citation>
    <scope>IDENTIFICATION</scope>
    <source>
        <tissue evidence="8">Leaves</tissue>
    </source>
</reference>
<evidence type="ECO:0000256" key="4">
    <source>
        <dbReference type="SAM" id="MobiDB-lite"/>
    </source>
</evidence>
<dbReference type="InterPro" id="IPR027417">
    <property type="entry name" value="P-loop_NTPase"/>
</dbReference>
<dbReference type="GO" id="GO:0005525">
    <property type="term" value="F:GTP binding"/>
    <property type="evidence" value="ECO:0007669"/>
    <property type="project" value="InterPro"/>
</dbReference>